<evidence type="ECO:0000256" key="1">
    <source>
        <dbReference type="SAM" id="Coils"/>
    </source>
</evidence>
<evidence type="ECO:0000313" key="3">
    <source>
        <dbReference type="EMBL" id="CAI3983373.1"/>
    </source>
</evidence>
<feature type="region of interest" description="Disordered" evidence="2">
    <location>
        <begin position="1"/>
        <end position="37"/>
    </location>
</feature>
<evidence type="ECO:0000313" key="4">
    <source>
        <dbReference type="EMBL" id="CAL1136748.1"/>
    </source>
</evidence>
<name>A0A9P1FP94_9DINO</name>
<feature type="compositionally biased region" description="Basic residues" evidence="2">
    <location>
        <begin position="1"/>
        <end position="10"/>
    </location>
</feature>
<dbReference type="AlphaFoldDB" id="A0A9P1FP94"/>
<dbReference type="Proteomes" id="UP001152797">
    <property type="component" value="Unassembled WGS sequence"/>
</dbReference>
<reference evidence="4" key="2">
    <citation type="submission" date="2024-04" db="EMBL/GenBank/DDBJ databases">
        <authorList>
            <person name="Chen Y."/>
            <person name="Shah S."/>
            <person name="Dougan E. K."/>
            <person name="Thang M."/>
            <person name="Chan C."/>
        </authorList>
    </citation>
    <scope>NUCLEOTIDE SEQUENCE [LARGE SCALE GENOMIC DNA]</scope>
</reference>
<feature type="coiled-coil region" evidence="1">
    <location>
        <begin position="99"/>
        <end position="129"/>
    </location>
</feature>
<accession>A0A9P1FP94</accession>
<keyword evidence="1" id="KW-0175">Coiled coil</keyword>
<dbReference type="EMBL" id="CAMXCT010000798">
    <property type="protein sequence ID" value="CAI3983373.1"/>
    <property type="molecule type" value="Genomic_DNA"/>
</dbReference>
<gene>
    <name evidence="3" type="ORF">C1SCF055_LOCUS10991</name>
</gene>
<reference evidence="3" key="1">
    <citation type="submission" date="2022-10" db="EMBL/GenBank/DDBJ databases">
        <authorList>
            <person name="Chen Y."/>
            <person name="Dougan E. K."/>
            <person name="Chan C."/>
            <person name="Rhodes N."/>
            <person name="Thang M."/>
        </authorList>
    </citation>
    <scope>NUCLEOTIDE SEQUENCE</scope>
</reference>
<dbReference type="EMBL" id="CAMXCT030000798">
    <property type="protein sequence ID" value="CAL4770685.1"/>
    <property type="molecule type" value="Genomic_DNA"/>
</dbReference>
<evidence type="ECO:0000313" key="5">
    <source>
        <dbReference type="Proteomes" id="UP001152797"/>
    </source>
</evidence>
<feature type="region of interest" description="Disordered" evidence="2">
    <location>
        <begin position="171"/>
        <end position="190"/>
    </location>
</feature>
<sequence>MWKYHGRGSGRPHQPPEVPHASSSDHQVPQPIRTANDAQGYVKSQLHQLDISHEIQKLLDNSKSDEKLRGLDNAYDLSQCMRSKIVLLEQAKIPQELTITRLREDADRMEAEQKELSALQAELKVNLQRAEKYIDTRAQLNETKKTAIDEFMREYNLTEFDLSKLLQKCQQDGTSQRSQGSAMSANSDNK</sequence>
<protein>
    <submittedName>
        <fullName evidence="3">Uncharacterized protein</fullName>
    </submittedName>
</protein>
<dbReference type="EMBL" id="CAMXCT020000798">
    <property type="protein sequence ID" value="CAL1136748.1"/>
    <property type="molecule type" value="Genomic_DNA"/>
</dbReference>
<keyword evidence="5" id="KW-1185">Reference proteome</keyword>
<proteinExistence type="predicted"/>
<evidence type="ECO:0000256" key="2">
    <source>
        <dbReference type="SAM" id="MobiDB-lite"/>
    </source>
</evidence>
<organism evidence="3">
    <name type="scientific">Cladocopium goreaui</name>
    <dbReference type="NCBI Taxonomy" id="2562237"/>
    <lineage>
        <taxon>Eukaryota</taxon>
        <taxon>Sar</taxon>
        <taxon>Alveolata</taxon>
        <taxon>Dinophyceae</taxon>
        <taxon>Suessiales</taxon>
        <taxon>Symbiodiniaceae</taxon>
        <taxon>Cladocopium</taxon>
    </lineage>
</organism>
<comment type="caution">
    <text evidence="3">The sequence shown here is derived from an EMBL/GenBank/DDBJ whole genome shotgun (WGS) entry which is preliminary data.</text>
</comment>